<keyword evidence="8" id="KW-0572">Peptidoglycan-anchor</keyword>
<dbReference type="PANTHER" id="PTHR46652:SF3">
    <property type="entry name" value="LEUCINE-RICH REPEAT-CONTAINING PROTEIN 9"/>
    <property type="match status" value="1"/>
</dbReference>
<keyword evidence="5" id="KW-0433">Leucine-rich repeat</keyword>
<dbReference type="GO" id="GO:0009274">
    <property type="term" value="C:peptidoglycan-based cell wall"/>
    <property type="evidence" value="ECO:0007669"/>
    <property type="project" value="UniProtKB-ARBA"/>
</dbReference>
<dbReference type="InterPro" id="IPR013378">
    <property type="entry name" value="InlB-like_B-rpt"/>
</dbReference>
<keyword evidence="10" id="KW-0472">Membrane</keyword>
<evidence type="ECO:0000256" key="4">
    <source>
        <dbReference type="ARBA" id="ARBA00022525"/>
    </source>
</evidence>
<dbReference type="InterPro" id="IPR019931">
    <property type="entry name" value="LPXTG_anchor"/>
</dbReference>
<keyword evidence="7" id="KW-0677">Repeat</keyword>
<dbReference type="Pfam" id="PF08191">
    <property type="entry name" value="LRR_adjacent"/>
    <property type="match status" value="1"/>
</dbReference>
<dbReference type="PANTHER" id="PTHR46652">
    <property type="entry name" value="LEUCINE-RICH REPEAT AND IQ DOMAIN-CONTAINING PROTEIN 1-RELATED"/>
    <property type="match status" value="1"/>
</dbReference>
<dbReference type="SUPFAM" id="SSF52058">
    <property type="entry name" value="L domain-like"/>
    <property type="match status" value="2"/>
</dbReference>
<dbReference type="PROSITE" id="PS50847">
    <property type="entry name" value="GRAM_POS_ANCHORING"/>
    <property type="match status" value="1"/>
</dbReference>
<dbReference type="Pfam" id="PF12354">
    <property type="entry name" value="Internalin_N"/>
    <property type="match status" value="1"/>
</dbReference>
<dbReference type="SUPFAM" id="SSF81296">
    <property type="entry name" value="E set domains"/>
    <property type="match status" value="1"/>
</dbReference>
<dbReference type="InterPro" id="IPR014755">
    <property type="entry name" value="Cu-Rt/internalin_Ig-like"/>
</dbReference>
<comment type="subcellular location">
    <subcellularLocation>
        <location evidence="1">Secreted</location>
        <location evidence="1">Cell wall</location>
        <topology evidence="1">Peptidoglycan-anchor</topology>
    </subcellularLocation>
</comment>
<proteinExistence type="inferred from homology"/>
<evidence type="ECO:0000256" key="6">
    <source>
        <dbReference type="ARBA" id="ARBA00022729"/>
    </source>
</evidence>
<dbReference type="Gene3D" id="2.60.40.4270">
    <property type="entry name" value="Listeria-Bacteroides repeat domain"/>
    <property type="match status" value="3"/>
</dbReference>
<dbReference type="NCBIfam" id="TIGR01167">
    <property type="entry name" value="LPXTG_anchor"/>
    <property type="match status" value="1"/>
</dbReference>
<dbReference type="AlphaFoldDB" id="A0AAX2DRP6"/>
<keyword evidence="3" id="KW-0134">Cell wall</keyword>
<dbReference type="Pfam" id="PF12799">
    <property type="entry name" value="LRR_4"/>
    <property type="match status" value="5"/>
</dbReference>
<evidence type="ECO:0000256" key="7">
    <source>
        <dbReference type="ARBA" id="ARBA00022737"/>
    </source>
</evidence>
<reference evidence="12 13" key="1">
    <citation type="submission" date="2016-10" db="EMBL/GenBank/DDBJ databases">
        <authorList>
            <person name="Varghese N."/>
            <person name="Submissions S."/>
        </authorList>
    </citation>
    <scope>NUCLEOTIDE SEQUENCE [LARGE SCALE GENOMIC DNA]</scope>
    <source>
        <strain evidence="12 13">ATCC 49954</strain>
    </source>
</reference>
<feature type="transmembrane region" description="Helical" evidence="10">
    <location>
        <begin position="775"/>
        <end position="792"/>
    </location>
</feature>
<dbReference type="InterPro" id="IPR014756">
    <property type="entry name" value="Ig_E-set"/>
</dbReference>
<dbReference type="Proteomes" id="UP000183610">
    <property type="component" value="Unassembled WGS sequence"/>
</dbReference>
<dbReference type="InterPro" id="IPR003591">
    <property type="entry name" value="Leu-rich_rpt_typical-subtyp"/>
</dbReference>
<dbReference type="RefSeq" id="WP_038408542.1">
    <property type="nucleotide sequence ID" value="NZ_FNMX01000011.1"/>
</dbReference>
<protein>
    <submittedName>
        <fullName evidence="12">Internalin A</fullName>
    </submittedName>
</protein>
<comment type="similarity">
    <text evidence="2">Belongs to the internalin family.</text>
</comment>
<dbReference type="Pfam" id="PF00746">
    <property type="entry name" value="Gram_pos_anchor"/>
    <property type="match status" value="1"/>
</dbReference>
<comment type="caution">
    <text evidence="12">The sequence shown here is derived from an EMBL/GenBank/DDBJ whole genome shotgun (WGS) entry which is preliminary data.</text>
</comment>
<keyword evidence="4" id="KW-0964">Secreted</keyword>
<keyword evidence="6" id="KW-0732">Signal</keyword>
<dbReference type="InterPro" id="IPR001611">
    <property type="entry name" value="Leu-rich_rpt"/>
</dbReference>
<feature type="domain" description="Gram-positive cocci surface proteins LPxTG" evidence="11">
    <location>
        <begin position="766"/>
        <end position="798"/>
    </location>
</feature>
<dbReference type="InterPro" id="IPR050836">
    <property type="entry name" value="SDS22/Internalin_LRR"/>
</dbReference>
<dbReference type="InterPro" id="IPR042229">
    <property type="entry name" value="Listeria/Bacterioides_rpt_sf"/>
</dbReference>
<dbReference type="SMART" id="SM00369">
    <property type="entry name" value="LRR_TYP"/>
    <property type="match status" value="10"/>
</dbReference>
<dbReference type="InterPro" id="IPR025875">
    <property type="entry name" value="Leu-rich_rpt_4"/>
</dbReference>
<dbReference type="Gene3D" id="2.60.40.1220">
    <property type="match status" value="1"/>
</dbReference>
<evidence type="ECO:0000256" key="8">
    <source>
        <dbReference type="ARBA" id="ARBA00023088"/>
    </source>
</evidence>
<dbReference type="NCBIfam" id="TIGR02543">
    <property type="entry name" value="List_Bact_rpt"/>
    <property type="match status" value="3"/>
</dbReference>
<dbReference type="PROSITE" id="PS51450">
    <property type="entry name" value="LRR"/>
    <property type="match status" value="12"/>
</dbReference>
<dbReference type="EMBL" id="FNMX01000011">
    <property type="protein sequence ID" value="SDX12175.1"/>
    <property type="molecule type" value="Genomic_DNA"/>
</dbReference>
<dbReference type="InterPro" id="IPR012569">
    <property type="entry name" value="Inl_IR"/>
</dbReference>
<dbReference type="SMART" id="SM00365">
    <property type="entry name" value="LRR_SD22"/>
    <property type="match status" value="14"/>
</dbReference>
<evidence type="ECO:0000256" key="10">
    <source>
        <dbReference type="SAM" id="Phobius"/>
    </source>
</evidence>
<evidence type="ECO:0000313" key="13">
    <source>
        <dbReference type="Proteomes" id="UP000183610"/>
    </source>
</evidence>
<feature type="compositionally biased region" description="Low complexity" evidence="9">
    <location>
        <begin position="721"/>
        <end position="730"/>
    </location>
</feature>
<keyword evidence="10" id="KW-0812">Transmembrane</keyword>
<sequence>MRKEQYVWLRSILLAILVGVGGLYVTTSNGTAVEAATISTPTAINTLFTDPALAEVVKTNLGKATVSDTVTQTDLDGITSLEADRNVIKSIAGVEYLNNVTQLNFSYNQITDLTPLANLSKLTSLVMNNNQVADLTPLQNLTSLTDLTLFYNKITDVTPLANLTNLTTLAITGNEISDLTPIGSLTNLEALSIGNQVTDIKPLDKLTNLEQLNLSDNKITDISPVAKLINLQSLTLDNNQFSDLTPLGILTNLTELSLYSNHLSDIGTLASLTNLKKLNLMDNQISNLAPISNLTNLTDLNVSTNQISDLKPISNLTNLTVLQVPTNQVEDISPISSLTNLDFLTLYSNQISDISPLENLTKLKQLFFYDNKVSDVSPLANLTTLQELSAGTNQISDLTPLAKLTRLTQLGLDKQKVTSQPVKYQSNIVVPNAVKNVTGALINPATISDNGTYTNPDITWNLPSYTNEVSYTFDQSVTIGRGTATFSGTVTQPLKAIFNVKYHVNGNETATEVESGNLLTEPKAPTKTGYTFAGWFDAETGGTKWDFLTNKMPTNDIDLYAQFTINDYTATLNEDGKTSTQTVKYQELLQEPPTPTKEGYTFKGWYDAKTGGNKWDFTTSKMPAKDITLYAQFSANSYTVTLDVDGKQTKQKADYQSLVKEPKAPTKAGYTFTGWYDAEKGGNKWDFASDKMPANDITLYAQFTKDPVTPPNQPNNGGSGSTPSGTIPGNNTSNTQMGNSQSATGDNMNGYDPYNAYNYQDQGTGLPTTGDSDNAIYILLGLLLVATAFAITKKVRTK</sequence>
<keyword evidence="10" id="KW-1133">Transmembrane helix</keyword>
<evidence type="ECO:0000313" key="12">
    <source>
        <dbReference type="EMBL" id="SDX12175.1"/>
    </source>
</evidence>
<evidence type="ECO:0000256" key="9">
    <source>
        <dbReference type="SAM" id="MobiDB-lite"/>
    </source>
</evidence>
<gene>
    <name evidence="12" type="ORF">SAMN05421782_11147</name>
</gene>
<evidence type="ECO:0000256" key="5">
    <source>
        <dbReference type="ARBA" id="ARBA00022614"/>
    </source>
</evidence>
<evidence type="ECO:0000256" key="3">
    <source>
        <dbReference type="ARBA" id="ARBA00022512"/>
    </source>
</evidence>
<evidence type="ECO:0000256" key="1">
    <source>
        <dbReference type="ARBA" id="ARBA00004168"/>
    </source>
</evidence>
<dbReference type="InterPro" id="IPR024634">
    <property type="entry name" value="Internalin_N"/>
</dbReference>
<accession>A0AAX2DRP6</accession>
<feature type="region of interest" description="Disordered" evidence="9">
    <location>
        <begin position="704"/>
        <end position="749"/>
    </location>
</feature>
<dbReference type="Pfam" id="PF09479">
    <property type="entry name" value="Flg_new"/>
    <property type="match status" value="3"/>
</dbReference>
<evidence type="ECO:0000256" key="2">
    <source>
        <dbReference type="ARBA" id="ARBA00009432"/>
    </source>
</evidence>
<feature type="transmembrane region" description="Helical" evidence="10">
    <location>
        <begin position="7"/>
        <end position="25"/>
    </location>
</feature>
<dbReference type="InterPro" id="IPR032675">
    <property type="entry name" value="LRR_dom_sf"/>
</dbReference>
<feature type="compositionally biased region" description="Polar residues" evidence="9">
    <location>
        <begin position="731"/>
        <end position="747"/>
    </location>
</feature>
<dbReference type="FunFam" id="3.80.10.10:FF:001164">
    <property type="entry name" value="GH01279p"/>
    <property type="match status" value="1"/>
</dbReference>
<organism evidence="12 13">
    <name type="scientific">Listeria ivanovii</name>
    <dbReference type="NCBI Taxonomy" id="1638"/>
    <lineage>
        <taxon>Bacteria</taxon>
        <taxon>Bacillati</taxon>
        <taxon>Bacillota</taxon>
        <taxon>Bacilli</taxon>
        <taxon>Bacillales</taxon>
        <taxon>Listeriaceae</taxon>
        <taxon>Listeria</taxon>
    </lineage>
</organism>
<evidence type="ECO:0000259" key="11">
    <source>
        <dbReference type="PROSITE" id="PS50847"/>
    </source>
</evidence>
<dbReference type="Gene3D" id="3.80.10.10">
    <property type="entry name" value="Ribonuclease Inhibitor"/>
    <property type="match status" value="1"/>
</dbReference>
<name>A0AAX2DRP6_LISIV</name>